<dbReference type="InterPro" id="IPR036034">
    <property type="entry name" value="PDZ_sf"/>
</dbReference>
<reference evidence="7 8" key="1">
    <citation type="submission" date="2016-11" db="EMBL/GenBank/DDBJ databases">
        <title>Mixed transmission modes and dynamic genome evolution in an obligate animal-bacterial symbiosis.</title>
        <authorList>
            <person name="Russell S.L."/>
            <person name="Corbett-Detig R.B."/>
            <person name="Cavanaugh C.M."/>
        </authorList>
    </citation>
    <scope>NUCLEOTIDE SEQUENCE [LARGE SCALE GENOMIC DNA]</scope>
    <source>
        <strain evidence="7">Sveles-Q1</strain>
    </source>
</reference>
<dbReference type="Gene3D" id="2.30.42.10">
    <property type="match status" value="1"/>
</dbReference>
<dbReference type="EMBL" id="MPRL01000005">
    <property type="protein sequence ID" value="OOZ41868.1"/>
    <property type="molecule type" value="Genomic_DNA"/>
</dbReference>
<keyword evidence="8" id="KW-1185">Reference proteome</keyword>
<evidence type="ECO:0000313" key="7">
    <source>
        <dbReference type="EMBL" id="OOZ41868.1"/>
    </source>
</evidence>
<dbReference type="SMART" id="SM00228">
    <property type="entry name" value="PDZ"/>
    <property type="match status" value="1"/>
</dbReference>
<dbReference type="RefSeq" id="WP_078482492.1">
    <property type="nucleotide sequence ID" value="NZ_MPRL01000005.1"/>
</dbReference>
<dbReference type="Pfam" id="PF13180">
    <property type="entry name" value="PDZ_2"/>
    <property type="match status" value="1"/>
</dbReference>
<dbReference type="InterPro" id="IPR001478">
    <property type="entry name" value="PDZ"/>
</dbReference>
<dbReference type="PROSITE" id="PS50106">
    <property type="entry name" value="PDZ"/>
    <property type="match status" value="1"/>
</dbReference>
<evidence type="ECO:0000256" key="1">
    <source>
        <dbReference type="ARBA" id="ARBA00010541"/>
    </source>
</evidence>
<accession>A0A1T2L9S5</accession>
<dbReference type="InterPro" id="IPR009003">
    <property type="entry name" value="Peptidase_S1_PA"/>
</dbReference>
<evidence type="ECO:0000313" key="8">
    <source>
        <dbReference type="Proteomes" id="UP000191110"/>
    </source>
</evidence>
<dbReference type="OrthoDB" id="9758917at2"/>
<dbReference type="SUPFAM" id="SSF50494">
    <property type="entry name" value="Trypsin-like serine proteases"/>
    <property type="match status" value="1"/>
</dbReference>
<comment type="caution">
    <text evidence="7">The sequence shown here is derived from an EMBL/GenBank/DDBJ whole genome shotgun (WGS) entry which is preliminary data.</text>
</comment>
<dbReference type="Pfam" id="PF13365">
    <property type="entry name" value="Trypsin_2"/>
    <property type="match status" value="1"/>
</dbReference>
<dbReference type="PRINTS" id="PR00834">
    <property type="entry name" value="PROTEASES2C"/>
</dbReference>
<dbReference type="Gene3D" id="2.40.10.120">
    <property type="match status" value="1"/>
</dbReference>
<dbReference type="PANTHER" id="PTHR22939">
    <property type="entry name" value="SERINE PROTEASE FAMILY S1C HTRA-RELATED"/>
    <property type="match status" value="1"/>
</dbReference>
<evidence type="ECO:0000256" key="5">
    <source>
        <dbReference type="SAM" id="Phobius"/>
    </source>
</evidence>
<organism evidence="7 8">
    <name type="scientific">Solemya pervernicosa gill symbiont</name>
    <dbReference type="NCBI Taxonomy" id="642797"/>
    <lineage>
        <taxon>Bacteria</taxon>
        <taxon>Pseudomonadati</taxon>
        <taxon>Pseudomonadota</taxon>
        <taxon>Gammaproteobacteria</taxon>
        <taxon>sulfur-oxidizing symbionts</taxon>
    </lineage>
</organism>
<keyword evidence="5" id="KW-1133">Transmembrane helix</keyword>
<evidence type="ECO:0000259" key="6">
    <source>
        <dbReference type="PROSITE" id="PS50106"/>
    </source>
</evidence>
<proteinExistence type="inferred from homology"/>
<evidence type="ECO:0000256" key="4">
    <source>
        <dbReference type="ARBA" id="ARBA00022825"/>
    </source>
</evidence>
<dbReference type="FunFam" id="2.40.10.10:FF:000001">
    <property type="entry name" value="Periplasmic serine protease DegS"/>
    <property type="match status" value="1"/>
</dbReference>
<keyword evidence="2" id="KW-0645">Protease</keyword>
<dbReference type="GO" id="GO:0004252">
    <property type="term" value="F:serine-type endopeptidase activity"/>
    <property type="evidence" value="ECO:0007669"/>
    <property type="project" value="InterPro"/>
</dbReference>
<keyword evidence="5" id="KW-0812">Transmembrane</keyword>
<evidence type="ECO:0000256" key="3">
    <source>
        <dbReference type="ARBA" id="ARBA00022801"/>
    </source>
</evidence>
<evidence type="ECO:0000256" key="2">
    <source>
        <dbReference type="ARBA" id="ARBA00022670"/>
    </source>
</evidence>
<dbReference type="Proteomes" id="UP000191110">
    <property type="component" value="Unassembled WGS sequence"/>
</dbReference>
<gene>
    <name evidence="7" type="ORF">BOW53_02420</name>
</gene>
<feature type="domain" description="PDZ" evidence="6">
    <location>
        <begin position="294"/>
        <end position="364"/>
    </location>
</feature>
<dbReference type="PANTHER" id="PTHR22939:SF129">
    <property type="entry name" value="SERINE PROTEASE HTRA2, MITOCHONDRIAL"/>
    <property type="match status" value="1"/>
</dbReference>
<dbReference type="AlphaFoldDB" id="A0A1T2L9S5"/>
<dbReference type="GO" id="GO:0006508">
    <property type="term" value="P:proteolysis"/>
    <property type="evidence" value="ECO:0007669"/>
    <property type="project" value="UniProtKB-KW"/>
</dbReference>
<feature type="transmembrane region" description="Helical" evidence="5">
    <location>
        <begin position="7"/>
        <end position="28"/>
    </location>
</feature>
<name>A0A1T2L9S5_9GAMM</name>
<keyword evidence="3" id="KW-0378">Hydrolase</keyword>
<comment type="similarity">
    <text evidence="1">Belongs to the peptidase S1C family.</text>
</comment>
<keyword evidence="5" id="KW-0472">Membrane</keyword>
<protein>
    <submittedName>
        <fullName evidence="7">Transcriptional regulator</fullName>
    </submittedName>
</protein>
<sequence>MDSLRKLINNLFLLTTIGLAAAFVVVFLRPDLLNNPQQVVEIKESGGAQPAHTVAAPTMGGLGNGPVSYATAAKAAAPAVVNINTAKVVTEQVHPLFKDPLFRRFFGENLGIPKKKLQTSLGSGVIISAQGHILTNHHVVANADQIRVQLHDGRTAAATLVGADPDTDLAVLHVQLEGLPNITISSDRVLEVGDVVLAIGNPFGVGQTVTMGIVSATGRSRLGINTYENFIQTDAAINPGNSGGALVNAHGELVGINTAIFSKSGGSQGIGFAIPMSITNGVMKQIIKHGHVIRGWFGIEAQDITPALAESFNLKEHTGVLIAGVMTGGPADKGDINPGDIITRIGGEAVVDSRTIMERVSEIEPGNSVELEGIRDGKPHHWSVIVTERPPVDRR</sequence>
<dbReference type="SUPFAM" id="SSF50156">
    <property type="entry name" value="PDZ domain-like"/>
    <property type="match status" value="1"/>
</dbReference>
<keyword evidence="4" id="KW-0720">Serine protease</keyword>
<dbReference type="InterPro" id="IPR001940">
    <property type="entry name" value="Peptidase_S1C"/>
</dbReference>